<feature type="transmembrane region" description="Helical" evidence="5">
    <location>
        <begin position="94"/>
        <end position="119"/>
    </location>
</feature>
<evidence type="ECO:0000256" key="2">
    <source>
        <dbReference type="ARBA" id="ARBA00022692"/>
    </source>
</evidence>
<evidence type="ECO:0000259" key="6">
    <source>
        <dbReference type="PROSITE" id="PS50850"/>
    </source>
</evidence>
<feature type="domain" description="Major facilitator superfamily (MFS) profile" evidence="6">
    <location>
        <begin position="3"/>
        <end position="381"/>
    </location>
</feature>
<organism evidence="7 8">
    <name type="scientific">Saccharothrix syringae</name>
    <name type="common">Nocardiopsis syringae</name>
    <dbReference type="NCBI Taxonomy" id="103733"/>
    <lineage>
        <taxon>Bacteria</taxon>
        <taxon>Bacillati</taxon>
        <taxon>Actinomycetota</taxon>
        <taxon>Actinomycetes</taxon>
        <taxon>Pseudonocardiales</taxon>
        <taxon>Pseudonocardiaceae</taxon>
        <taxon>Saccharothrix</taxon>
    </lineage>
</organism>
<dbReference type="InterPro" id="IPR051788">
    <property type="entry name" value="MFS_Transporter"/>
</dbReference>
<proteinExistence type="predicted"/>
<dbReference type="AlphaFoldDB" id="A0A5Q0GU66"/>
<dbReference type="PANTHER" id="PTHR23514:SF13">
    <property type="entry name" value="INNER MEMBRANE PROTEIN YBJJ"/>
    <property type="match status" value="1"/>
</dbReference>
<dbReference type="GO" id="GO:0005886">
    <property type="term" value="C:plasma membrane"/>
    <property type="evidence" value="ECO:0007669"/>
    <property type="project" value="UniProtKB-SubCell"/>
</dbReference>
<dbReference type="InterPro" id="IPR036259">
    <property type="entry name" value="MFS_trans_sf"/>
</dbReference>
<dbReference type="InterPro" id="IPR011701">
    <property type="entry name" value="MFS"/>
</dbReference>
<dbReference type="KEGG" id="ssyi:EKG83_06520"/>
<evidence type="ECO:0000313" key="7">
    <source>
        <dbReference type="EMBL" id="QFZ17165.1"/>
    </source>
</evidence>
<name>A0A5Q0GU66_SACSY</name>
<feature type="transmembrane region" description="Helical" evidence="5">
    <location>
        <begin position="200"/>
        <end position="224"/>
    </location>
</feature>
<keyword evidence="4 5" id="KW-0472">Membrane</keyword>
<keyword evidence="8" id="KW-1185">Reference proteome</keyword>
<dbReference type="SUPFAM" id="SSF103473">
    <property type="entry name" value="MFS general substrate transporter"/>
    <property type="match status" value="1"/>
</dbReference>
<feature type="transmembrane region" description="Helical" evidence="5">
    <location>
        <begin position="329"/>
        <end position="350"/>
    </location>
</feature>
<protein>
    <submittedName>
        <fullName evidence="7">MFS transporter</fullName>
    </submittedName>
</protein>
<dbReference type="InterPro" id="IPR020846">
    <property type="entry name" value="MFS_dom"/>
</dbReference>
<feature type="transmembrane region" description="Helical" evidence="5">
    <location>
        <begin position="291"/>
        <end position="309"/>
    </location>
</feature>
<feature type="transmembrane region" description="Helical" evidence="5">
    <location>
        <begin position="160"/>
        <end position="179"/>
    </location>
</feature>
<dbReference type="GO" id="GO:0022857">
    <property type="term" value="F:transmembrane transporter activity"/>
    <property type="evidence" value="ECO:0007669"/>
    <property type="project" value="InterPro"/>
</dbReference>
<keyword evidence="2 5" id="KW-0812">Transmembrane</keyword>
<dbReference type="EMBL" id="CP034550">
    <property type="protein sequence ID" value="QFZ17165.1"/>
    <property type="molecule type" value="Genomic_DNA"/>
</dbReference>
<feature type="transmembrane region" description="Helical" evidence="5">
    <location>
        <begin position="70"/>
        <end position="88"/>
    </location>
</feature>
<comment type="subcellular location">
    <subcellularLocation>
        <location evidence="1">Cell membrane</location>
        <topology evidence="1">Multi-pass membrane protein</topology>
    </subcellularLocation>
</comment>
<evidence type="ECO:0000256" key="5">
    <source>
        <dbReference type="SAM" id="Phobius"/>
    </source>
</evidence>
<dbReference type="Proteomes" id="UP000325787">
    <property type="component" value="Chromosome"/>
</dbReference>
<gene>
    <name evidence="7" type="ORF">EKG83_06520</name>
</gene>
<dbReference type="Pfam" id="PF07690">
    <property type="entry name" value="MFS_1"/>
    <property type="match status" value="1"/>
</dbReference>
<dbReference type="OrthoDB" id="151222at2"/>
<reference evidence="8" key="1">
    <citation type="journal article" date="2021" name="Curr. Microbiol.">
        <title>Complete genome of nocamycin-producing strain Saccharothrix syringae NRRL B-16468 reveals the biosynthetic potential for secondary metabolites.</title>
        <authorList>
            <person name="Mo X."/>
            <person name="Yang S."/>
        </authorList>
    </citation>
    <scope>NUCLEOTIDE SEQUENCE [LARGE SCALE GENOMIC DNA]</scope>
    <source>
        <strain evidence="8">ATCC 51364 / DSM 43886 / JCM 6844 / KCTC 9398 / NBRC 14523 / NRRL B-16468 / INA 2240</strain>
    </source>
</reference>
<evidence type="ECO:0000256" key="3">
    <source>
        <dbReference type="ARBA" id="ARBA00022989"/>
    </source>
</evidence>
<evidence type="ECO:0000256" key="4">
    <source>
        <dbReference type="ARBA" id="ARBA00023136"/>
    </source>
</evidence>
<dbReference type="PANTHER" id="PTHR23514">
    <property type="entry name" value="BYPASS OF STOP CODON PROTEIN 6"/>
    <property type="match status" value="1"/>
</dbReference>
<evidence type="ECO:0000256" key="1">
    <source>
        <dbReference type="ARBA" id="ARBA00004651"/>
    </source>
</evidence>
<accession>A0A5Q0GU66</accession>
<feature type="transmembrane region" description="Helical" evidence="5">
    <location>
        <begin position="267"/>
        <end position="285"/>
    </location>
</feature>
<keyword evidence="3 5" id="KW-1133">Transmembrane helix</keyword>
<sequence length="395" mass="39825">MPTPRLAVFAVFLFNGALFLSWAARMPALAAQVGATEATLGLALLGASLGLALTAPFAARACARVGARSLVLAGSAITVVGVPALTLATSPLQLGLTLFVLGSCGAMLDVGMNVAAVAVTRALDRPLMPQFHSGFSVGGLIGSLGAAAAAGAGWDLTRHLLTAAVVGALAIVWVIRAVPGATGDTADAPAGDRPVLKRPLLWLLALITLCSAIAEGATADWSALFFVDQRGVGESAAAAAYVGFSIAMAVARLFGEPVQRRLGPYRLLASGAVVAAAGLALVVLVPLPATGYVGFGLVGLGLAFAFPVIMDLAGDAGRRDDGTGGEREIGMVTTVAYTGFLVGPPLVGGIAHASNLSVSLGFVAVVIAMMVPAVWLARRSRAREVTRRAVGSARL</sequence>
<dbReference type="PROSITE" id="PS50850">
    <property type="entry name" value="MFS"/>
    <property type="match status" value="1"/>
</dbReference>
<dbReference type="Gene3D" id="1.20.1250.20">
    <property type="entry name" value="MFS general substrate transporter like domains"/>
    <property type="match status" value="2"/>
</dbReference>
<feature type="transmembrane region" description="Helical" evidence="5">
    <location>
        <begin position="131"/>
        <end position="154"/>
    </location>
</feature>
<evidence type="ECO:0000313" key="8">
    <source>
        <dbReference type="Proteomes" id="UP000325787"/>
    </source>
</evidence>
<feature type="transmembrane region" description="Helical" evidence="5">
    <location>
        <begin position="40"/>
        <end position="58"/>
    </location>
</feature>
<dbReference type="RefSeq" id="WP_033427675.1">
    <property type="nucleotide sequence ID" value="NZ_CP034550.1"/>
</dbReference>
<feature type="transmembrane region" description="Helical" evidence="5">
    <location>
        <begin position="236"/>
        <end position="255"/>
    </location>
</feature>
<dbReference type="CDD" id="cd17393">
    <property type="entry name" value="MFS_MosC_like"/>
    <property type="match status" value="1"/>
</dbReference>
<feature type="transmembrane region" description="Helical" evidence="5">
    <location>
        <begin position="356"/>
        <end position="377"/>
    </location>
</feature>